<dbReference type="RefSeq" id="XP_009062333.1">
    <property type="nucleotide sequence ID" value="XM_009064085.1"/>
</dbReference>
<reference evidence="3 4" key="1">
    <citation type="journal article" date="2013" name="Nature">
        <title>Insights into bilaterian evolution from three spiralian genomes.</title>
        <authorList>
            <person name="Simakov O."/>
            <person name="Marletaz F."/>
            <person name="Cho S.J."/>
            <person name="Edsinger-Gonzales E."/>
            <person name="Havlak P."/>
            <person name="Hellsten U."/>
            <person name="Kuo D.H."/>
            <person name="Larsson T."/>
            <person name="Lv J."/>
            <person name="Arendt D."/>
            <person name="Savage R."/>
            <person name="Osoegawa K."/>
            <person name="de Jong P."/>
            <person name="Grimwood J."/>
            <person name="Chapman J.A."/>
            <person name="Shapiro H."/>
            <person name="Aerts A."/>
            <person name="Otillar R.P."/>
            <person name="Terry A.Y."/>
            <person name="Boore J.L."/>
            <person name="Grigoriev I.V."/>
            <person name="Lindberg D.R."/>
            <person name="Seaver E.C."/>
            <person name="Weisblat D.A."/>
            <person name="Putnam N.H."/>
            <person name="Rokhsar D.S."/>
        </authorList>
    </citation>
    <scope>NUCLEOTIDE SEQUENCE [LARGE SCALE GENOMIC DNA]</scope>
</reference>
<dbReference type="Proteomes" id="UP000030746">
    <property type="component" value="Unassembled WGS sequence"/>
</dbReference>
<evidence type="ECO:0000256" key="1">
    <source>
        <dbReference type="SAM" id="MobiDB-lite"/>
    </source>
</evidence>
<dbReference type="PANTHER" id="PTHR46270">
    <property type="entry name" value="ARMADILLO-TYPE FOLD-RELATED"/>
    <property type="match status" value="1"/>
</dbReference>
<dbReference type="GeneID" id="20249762"/>
<dbReference type="KEGG" id="lgi:LOTGIDRAFT_235135"/>
<name>V4A0Y4_LOTGI</name>
<dbReference type="SUPFAM" id="SSF48371">
    <property type="entry name" value="ARM repeat"/>
    <property type="match status" value="1"/>
</dbReference>
<feature type="domain" description="TIR" evidence="2">
    <location>
        <begin position="374"/>
        <end position="505"/>
    </location>
</feature>
<dbReference type="PANTHER" id="PTHR46270:SF2">
    <property type="entry name" value="TIR DOMAIN-CONTAINING PROTEIN"/>
    <property type="match status" value="1"/>
</dbReference>
<dbReference type="InterPro" id="IPR035897">
    <property type="entry name" value="Toll_tir_struct_dom_sf"/>
</dbReference>
<dbReference type="InterPro" id="IPR016024">
    <property type="entry name" value="ARM-type_fold"/>
</dbReference>
<keyword evidence="4" id="KW-1185">Reference proteome</keyword>
<evidence type="ECO:0000313" key="3">
    <source>
        <dbReference type="EMBL" id="ESO86936.1"/>
    </source>
</evidence>
<dbReference type="OMA" id="SEKRRCH"/>
<sequence>MSTPTTPSSPSSTSVDAEAVENIHSEHVPQYPAPSKLKQELRICIEEIRRSEQDPVKVYSQIAKIRDCYYNKKTQHYRREIGDLLADCGYASCSYQMLKQLAMRGFFPGGVEKVTNPFLWRTTRFVLDNVWNYSDASPDFAKDLARGKILEVTNAILERYQQKNPDKKSNQYHLLKAALCIMNNLARRPENKHVFKEHKSEKNVFEFKFSHDNFLKVLALTTLAFIVDAKQAQKLTEDNETIQTIVHWMNLAIEKDDFHRLKEGFTAAELAYALDKLAIDGNAEKIIEAKALKCFYRMLCSADEDQQINAAKCVWTLSFNVEARKSIKGYKELVSTLQRMSKEETNKELLQNLNGALWVLFEKGDEIPSTVDQPKHLFISYCWNEKETVRRIWQRLREAGYKVWIDIERMSGDILEAMASAVESSSVVIMCISEGYKQSQCCRTEAGYTYKRKKGFIPLLMQAPYNADGWLGALLSTTLYFDFSSDSEVAFDDSFRNLLRELNNKGVTINTGDSVDMPPDSGDLLTYPRPAPRKNLSLSNSDLAALSISDIDPDVQAFADSLPLAPTSQLDRSPQLHIRRLTTPIQAELSPTAALSPTTSTTTVASSSQSLLSVPRIGGPPESVTRMKKSDVRDWLKENDLEDSIRLLKHVDGKLLWQLKCMKEDAPQFFYQFLQNQLEFPPISLLKFRQALENLK</sequence>
<evidence type="ECO:0000313" key="4">
    <source>
        <dbReference type="Proteomes" id="UP000030746"/>
    </source>
</evidence>
<dbReference type="Gene3D" id="3.40.50.10140">
    <property type="entry name" value="Toll/interleukin-1 receptor homology (TIR) domain"/>
    <property type="match status" value="1"/>
</dbReference>
<dbReference type="EMBL" id="KB202954">
    <property type="protein sequence ID" value="ESO86936.1"/>
    <property type="molecule type" value="Genomic_DNA"/>
</dbReference>
<feature type="region of interest" description="Disordered" evidence="1">
    <location>
        <begin position="1"/>
        <end position="31"/>
    </location>
</feature>
<accession>V4A0Y4</accession>
<proteinExistence type="predicted"/>
<organism evidence="3 4">
    <name type="scientific">Lottia gigantea</name>
    <name type="common">Giant owl limpet</name>
    <dbReference type="NCBI Taxonomy" id="225164"/>
    <lineage>
        <taxon>Eukaryota</taxon>
        <taxon>Metazoa</taxon>
        <taxon>Spiralia</taxon>
        <taxon>Lophotrochozoa</taxon>
        <taxon>Mollusca</taxon>
        <taxon>Gastropoda</taxon>
        <taxon>Patellogastropoda</taxon>
        <taxon>Lottioidea</taxon>
        <taxon>Lottiidae</taxon>
        <taxon>Lottia</taxon>
    </lineage>
</organism>
<dbReference type="Pfam" id="PF13676">
    <property type="entry name" value="TIR_2"/>
    <property type="match status" value="1"/>
</dbReference>
<gene>
    <name evidence="3" type="ORF">LOTGIDRAFT_235135</name>
</gene>
<protein>
    <recommendedName>
        <fullName evidence="2">TIR domain-containing protein</fullName>
    </recommendedName>
</protein>
<dbReference type="InterPro" id="IPR011989">
    <property type="entry name" value="ARM-like"/>
</dbReference>
<dbReference type="GO" id="GO:0007165">
    <property type="term" value="P:signal transduction"/>
    <property type="evidence" value="ECO:0007669"/>
    <property type="project" value="InterPro"/>
</dbReference>
<dbReference type="HOGENOM" id="CLU_424081_0_0_1"/>
<dbReference type="SMART" id="SM00255">
    <property type="entry name" value="TIR"/>
    <property type="match status" value="1"/>
</dbReference>
<dbReference type="OrthoDB" id="2148946at2759"/>
<dbReference type="AlphaFoldDB" id="V4A0Y4"/>
<dbReference type="CTD" id="20249762"/>
<dbReference type="InterPro" id="IPR000157">
    <property type="entry name" value="TIR_dom"/>
</dbReference>
<evidence type="ECO:0000259" key="2">
    <source>
        <dbReference type="SMART" id="SM00255"/>
    </source>
</evidence>
<dbReference type="SUPFAM" id="SSF52200">
    <property type="entry name" value="Toll/Interleukin receptor TIR domain"/>
    <property type="match status" value="1"/>
</dbReference>
<dbReference type="Gene3D" id="1.25.10.10">
    <property type="entry name" value="Leucine-rich Repeat Variant"/>
    <property type="match status" value="1"/>
</dbReference>
<feature type="compositionally biased region" description="Low complexity" evidence="1">
    <location>
        <begin position="1"/>
        <end position="14"/>
    </location>
</feature>